<dbReference type="Pfam" id="PF08894">
    <property type="entry name" value="DUF1838"/>
    <property type="match status" value="1"/>
</dbReference>
<reference evidence="2 3" key="1">
    <citation type="submission" date="2017-11" db="EMBL/GenBank/DDBJ databases">
        <title>Sphingomonas oleivorans sp. nov., isolated from oil-contaminated soil.</title>
        <authorList>
            <person name="Wang L."/>
            <person name="Chen L."/>
        </authorList>
    </citation>
    <scope>NUCLEOTIDE SEQUENCE [LARGE SCALE GENOMIC DNA]</scope>
    <source>
        <strain evidence="2 3">K101</strain>
    </source>
</reference>
<evidence type="ECO:0000313" key="2">
    <source>
        <dbReference type="EMBL" id="PTD26623.1"/>
    </source>
</evidence>
<proteinExistence type="predicted"/>
<organism evidence="2 3">
    <name type="scientific">Edaphosphingomonas fennica</name>
    <dbReference type="NCBI Taxonomy" id="114404"/>
    <lineage>
        <taxon>Bacteria</taxon>
        <taxon>Pseudomonadati</taxon>
        <taxon>Pseudomonadota</taxon>
        <taxon>Alphaproteobacteria</taxon>
        <taxon>Sphingomonadales</taxon>
        <taxon>Rhizorhabdaceae</taxon>
        <taxon>Edaphosphingomonas</taxon>
    </lineage>
</organism>
<keyword evidence="3" id="KW-1185">Reference proteome</keyword>
<comment type="caution">
    <text evidence="2">The sequence shown here is derived from an EMBL/GenBank/DDBJ whole genome shotgun (WGS) entry which is preliminary data.</text>
</comment>
<dbReference type="AlphaFoldDB" id="A0A2T4I7A1"/>
<evidence type="ECO:0008006" key="4">
    <source>
        <dbReference type="Google" id="ProtNLM"/>
    </source>
</evidence>
<dbReference type="EMBL" id="PHHF01000016">
    <property type="protein sequence ID" value="PTD26623.1"/>
    <property type="molecule type" value="Genomic_DNA"/>
</dbReference>
<evidence type="ECO:0000313" key="3">
    <source>
        <dbReference type="Proteomes" id="UP000241206"/>
    </source>
</evidence>
<gene>
    <name evidence="2" type="ORF">CV103_03040</name>
</gene>
<accession>A0A2T4I7A1</accession>
<sequence length="308" mass="34750">MGSQVMMKSFRIVRAGLAFTAIMAALPADARVLDPAKPEDAVEVMKRAQCGPKDGTPAVYHWSGRIYSRVEGEPDRLLLAGEGMNIRQCVTVTDAKRGAGYRQVSREVMIFTDPKTGEIVRNWTNPWTGETVEVMHIANDPVNVPAAFPYGADGKPFRPGFRRMGPWLAMPMEVPLFYNNVLAGDYQDYVGGKYHAMEIFDFIAPAAEILDTRNPTAHPSISWVRISDWMPWMKMRGRQGQLVFNAVGTKLNSFDELPALLKDEIAARYPAYTQAPPTDDARPNETTWTAFRKWIDQRRQQQERRPAE</sequence>
<keyword evidence="1" id="KW-0732">Signal</keyword>
<evidence type="ECO:0000256" key="1">
    <source>
        <dbReference type="SAM" id="SignalP"/>
    </source>
</evidence>
<feature type="signal peptide" evidence="1">
    <location>
        <begin position="1"/>
        <end position="30"/>
    </location>
</feature>
<protein>
    <recommendedName>
        <fullName evidence="4">DUF1838 domain-containing protein</fullName>
    </recommendedName>
</protein>
<dbReference type="Proteomes" id="UP000241206">
    <property type="component" value="Unassembled WGS sequence"/>
</dbReference>
<feature type="chain" id="PRO_5015538142" description="DUF1838 domain-containing protein" evidence="1">
    <location>
        <begin position="31"/>
        <end position="308"/>
    </location>
</feature>
<dbReference type="InterPro" id="IPR014990">
    <property type="entry name" value="DUF1838"/>
</dbReference>
<name>A0A2T4I7A1_9SPHN</name>